<feature type="active site" evidence="5">
    <location>
        <position position="230"/>
    </location>
</feature>
<keyword evidence="4" id="KW-0325">Glycoprotein</keyword>
<dbReference type="InterPro" id="IPR001382">
    <property type="entry name" value="Glyco_hydro_47"/>
</dbReference>
<comment type="subcellular location">
    <subcellularLocation>
        <location evidence="1">Endoplasmic reticulum</location>
    </subcellularLocation>
</comment>
<proteinExistence type="inferred from homology"/>
<keyword evidence="6" id="KW-0378">Hydrolase</keyword>
<feature type="active site" description="Proton donor" evidence="5">
    <location>
        <position position="299"/>
    </location>
</feature>
<evidence type="ECO:0000256" key="3">
    <source>
        <dbReference type="ARBA" id="ARBA00022824"/>
    </source>
</evidence>
<reference evidence="7 8" key="1">
    <citation type="submission" date="2021-06" db="EMBL/GenBank/DDBJ databases">
        <title>Caerostris extrusa draft genome.</title>
        <authorList>
            <person name="Kono N."/>
            <person name="Arakawa K."/>
        </authorList>
    </citation>
    <scope>NUCLEOTIDE SEQUENCE [LARGE SCALE GENOMIC DNA]</scope>
</reference>
<keyword evidence="3" id="KW-0256">Endoplasmic reticulum</keyword>
<evidence type="ECO:0000313" key="8">
    <source>
        <dbReference type="Proteomes" id="UP001054945"/>
    </source>
</evidence>
<dbReference type="PANTHER" id="PTHR45679">
    <property type="entry name" value="ER DEGRADATION-ENHANCING ALPHA-MANNOSIDASE-LIKE PROTEIN 2"/>
    <property type="match status" value="1"/>
</dbReference>
<evidence type="ECO:0000256" key="2">
    <source>
        <dbReference type="ARBA" id="ARBA00007658"/>
    </source>
</evidence>
<evidence type="ECO:0000256" key="6">
    <source>
        <dbReference type="RuleBase" id="RU361193"/>
    </source>
</evidence>
<sequence length="373" mass="42561">MYREKVVQMFHHAYDHYLKNAFPYDELQPISCRGMDTWGSFSLTLIDALDTLAVMKNYTEFRRVVNTLLSTADFNVNINVSVFETNIRVVGGLLSAHLLSKKAGMDVDAGWPCSGPLLTLAEKVARKLLPAFQTKTGMPFGTVNLQHGVPEGETPITCTAGVSTFIVEFGTLSQLTGDPIFENVAVNALEALWKRRSKLDKFACYQVCNHINVQDGKWTALDSGIGGGVDSYFEYLVKGAILFQEPRFLKMFKEYEKLISKYMKKDDWYFWTLIGDIEQAVKTLYNYHAVWKQYGFTPEIYDVSHSHAKRENYPLRPEFIESIMYLYYATKDQHLLEIGVDILESIERSARTECGYATVNIHFDFPFIIFVAV</sequence>
<dbReference type="Pfam" id="PF01532">
    <property type="entry name" value="Glyco_hydro_47"/>
    <property type="match status" value="2"/>
</dbReference>
<dbReference type="Proteomes" id="UP001054945">
    <property type="component" value="Unassembled WGS sequence"/>
</dbReference>
<feature type="active site" description="Proton donor" evidence="5">
    <location>
        <position position="84"/>
    </location>
</feature>
<keyword evidence="8" id="KW-1185">Reference proteome</keyword>
<dbReference type="PANTHER" id="PTHR45679:SF6">
    <property type="entry name" value="ER DEGRADATION-ENHANCING ALPHA-MANNOSIDASE-LIKE PROTEIN 2"/>
    <property type="match status" value="1"/>
</dbReference>
<dbReference type="SUPFAM" id="SSF48225">
    <property type="entry name" value="Seven-hairpin glycosidases"/>
    <property type="match status" value="1"/>
</dbReference>
<feature type="active site" evidence="5">
    <location>
        <position position="318"/>
    </location>
</feature>
<name>A0AAV4UDJ3_CAEEX</name>
<evidence type="ECO:0000256" key="4">
    <source>
        <dbReference type="ARBA" id="ARBA00023180"/>
    </source>
</evidence>
<keyword evidence="6" id="KW-0326">Glycosidase</keyword>
<dbReference type="Gene3D" id="1.50.10.10">
    <property type="match status" value="1"/>
</dbReference>
<dbReference type="EMBL" id="BPLR01012673">
    <property type="protein sequence ID" value="GIY55771.1"/>
    <property type="molecule type" value="Genomic_DNA"/>
</dbReference>
<dbReference type="GO" id="GO:0004571">
    <property type="term" value="F:mannosyl-oligosaccharide 1,2-alpha-mannosidase activity"/>
    <property type="evidence" value="ECO:0007669"/>
    <property type="project" value="InterPro"/>
</dbReference>
<dbReference type="InterPro" id="IPR036026">
    <property type="entry name" value="Seven-hairpin_glycosidases"/>
</dbReference>
<gene>
    <name evidence="7" type="primary">EDEM2</name>
    <name evidence="7" type="ORF">CEXT_212851</name>
</gene>
<dbReference type="EC" id="3.2.1.-" evidence="6"/>
<evidence type="ECO:0000313" key="7">
    <source>
        <dbReference type="EMBL" id="GIY55771.1"/>
    </source>
</evidence>
<protein>
    <recommendedName>
        <fullName evidence="6">alpha-1,2-Mannosidase</fullName>
        <ecNumber evidence="6">3.2.1.-</ecNumber>
    </recommendedName>
</protein>
<comment type="similarity">
    <text evidence="2 6">Belongs to the glycosyl hydrolase 47 family.</text>
</comment>
<dbReference type="GO" id="GO:0016020">
    <property type="term" value="C:membrane"/>
    <property type="evidence" value="ECO:0007669"/>
    <property type="project" value="InterPro"/>
</dbReference>
<evidence type="ECO:0000256" key="5">
    <source>
        <dbReference type="PIRSR" id="PIRSR601382-1"/>
    </source>
</evidence>
<dbReference type="GO" id="GO:1904380">
    <property type="term" value="P:endoplasmic reticulum mannose trimming"/>
    <property type="evidence" value="ECO:0007669"/>
    <property type="project" value="InterPro"/>
</dbReference>
<dbReference type="InterPro" id="IPR044674">
    <property type="entry name" value="EDEM1/2/3"/>
</dbReference>
<dbReference type="InterPro" id="IPR012341">
    <property type="entry name" value="6hp_glycosidase-like_sf"/>
</dbReference>
<organism evidence="7 8">
    <name type="scientific">Caerostris extrusa</name>
    <name type="common">Bark spider</name>
    <name type="synonym">Caerostris bankana</name>
    <dbReference type="NCBI Taxonomy" id="172846"/>
    <lineage>
        <taxon>Eukaryota</taxon>
        <taxon>Metazoa</taxon>
        <taxon>Ecdysozoa</taxon>
        <taxon>Arthropoda</taxon>
        <taxon>Chelicerata</taxon>
        <taxon>Arachnida</taxon>
        <taxon>Araneae</taxon>
        <taxon>Araneomorphae</taxon>
        <taxon>Entelegynae</taxon>
        <taxon>Araneoidea</taxon>
        <taxon>Araneidae</taxon>
        <taxon>Caerostris</taxon>
    </lineage>
</organism>
<evidence type="ECO:0000256" key="1">
    <source>
        <dbReference type="ARBA" id="ARBA00004240"/>
    </source>
</evidence>
<dbReference type="AlphaFoldDB" id="A0AAV4UDJ3"/>
<dbReference type="PRINTS" id="PR00747">
    <property type="entry name" value="GLYHDRLASE47"/>
</dbReference>
<comment type="caution">
    <text evidence="7">The sequence shown here is derived from an EMBL/GenBank/DDBJ whole genome shotgun (WGS) entry which is preliminary data.</text>
</comment>
<accession>A0AAV4UDJ3</accession>
<dbReference type="GO" id="GO:0005975">
    <property type="term" value="P:carbohydrate metabolic process"/>
    <property type="evidence" value="ECO:0007669"/>
    <property type="project" value="InterPro"/>
</dbReference>
<dbReference type="GO" id="GO:0044322">
    <property type="term" value="C:endoplasmic reticulum quality control compartment"/>
    <property type="evidence" value="ECO:0007669"/>
    <property type="project" value="GOC"/>
</dbReference>
<dbReference type="GO" id="GO:0005509">
    <property type="term" value="F:calcium ion binding"/>
    <property type="evidence" value="ECO:0007669"/>
    <property type="project" value="InterPro"/>
</dbReference>